<dbReference type="PRINTS" id="PR00420">
    <property type="entry name" value="RNGMNOXGNASE"/>
</dbReference>
<dbReference type="PANTHER" id="PTHR42685:SF22">
    <property type="entry name" value="CONDITIONED MEDIUM FACTOR RECEPTOR 1"/>
    <property type="match status" value="1"/>
</dbReference>
<dbReference type="RefSeq" id="WP_281843325.1">
    <property type="nucleotide sequence ID" value="NZ_BROH01000011.1"/>
</dbReference>
<proteinExistence type="predicted"/>
<dbReference type="NCBIfam" id="TIGR02032">
    <property type="entry name" value="GG-red-SF"/>
    <property type="match status" value="1"/>
</dbReference>
<dbReference type="InterPro" id="IPR011777">
    <property type="entry name" value="Geranylgeranyl_Rdtase_fam"/>
</dbReference>
<dbReference type="InterPro" id="IPR036188">
    <property type="entry name" value="FAD/NAD-bd_sf"/>
</dbReference>
<gene>
    <name evidence="2" type="ORF">STA1M1_31630</name>
</gene>
<dbReference type="Proteomes" id="UP001144205">
    <property type="component" value="Unassembled WGS sequence"/>
</dbReference>
<dbReference type="EMBL" id="BROH01000011">
    <property type="protein sequence ID" value="GKY89294.1"/>
    <property type="molecule type" value="Genomic_DNA"/>
</dbReference>
<name>A0ABQ5LWD5_9RHOB</name>
<keyword evidence="3" id="KW-1185">Reference proteome</keyword>
<protein>
    <recommendedName>
        <fullName evidence="1">FAD/NAD(P)-binding domain-containing protein</fullName>
    </recommendedName>
</protein>
<evidence type="ECO:0000313" key="3">
    <source>
        <dbReference type="Proteomes" id="UP001144205"/>
    </source>
</evidence>
<organism evidence="2 3">
    <name type="scientific">Sinisalibacter aestuarii</name>
    <dbReference type="NCBI Taxonomy" id="2949426"/>
    <lineage>
        <taxon>Bacteria</taxon>
        <taxon>Pseudomonadati</taxon>
        <taxon>Pseudomonadota</taxon>
        <taxon>Alphaproteobacteria</taxon>
        <taxon>Rhodobacterales</taxon>
        <taxon>Roseobacteraceae</taxon>
        <taxon>Sinisalibacter</taxon>
    </lineage>
</organism>
<dbReference type="InterPro" id="IPR050407">
    <property type="entry name" value="Geranylgeranyl_reductase"/>
</dbReference>
<evidence type="ECO:0000313" key="2">
    <source>
        <dbReference type="EMBL" id="GKY89294.1"/>
    </source>
</evidence>
<evidence type="ECO:0000259" key="1">
    <source>
        <dbReference type="Pfam" id="PF07992"/>
    </source>
</evidence>
<dbReference type="SUPFAM" id="SSF51905">
    <property type="entry name" value="FAD/NAD(P)-binding domain"/>
    <property type="match status" value="1"/>
</dbReference>
<comment type="caution">
    <text evidence="2">The sequence shown here is derived from an EMBL/GenBank/DDBJ whole genome shotgun (WGS) entry which is preliminary data.</text>
</comment>
<dbReference type="PANTHER" id="PTHR42685">
    <property type="entry name" value="GERANYLGERANYL DIPHOSPHATE REDUCTASE"/>
    <property type="match status" value="1"/>
</dbReference>
<dbReference type="Pfam" id="PF07992">
    <property type="entry name" value="Pyr_redox_2"/>
    <property type="match status" value="1"/>
</dbReference>
<sequence>MTEAAKSYDIVVIGAGPAGSSAARHARSLGLSVAVIDKAVFPRHKLCGALLSGRGRKAMKRVFGLDTDREHFLYSRTVAFKWDGQHLARFKSPYELTYTYRLDLDDRLLREAIAAGAEDYQGVRVETIDEAARTLALSTGETIGFGVLIGADGAASPVAKHLFGKAFDDDKIGFAFEAEVAPGCEEEAEMSIDFRIVDWGYGWNFPKHGSRTIGLGAIKGIDQDLKARMARYLKLQGVEADDVKIKGAHIPLGDYKPVPGRGAVLLAGDAAGYVDPLTGEGLAYAMETGAEAAEAAAEALKAGKPAEALGHYRKRIKYVETELDKAKKLRQYAFSSKLSGLFREKLSSSVTMRQSFFDLLEGEASYSDIEKRVSKQIMTKITSTMTGWPARLAGKLRG</sequence>
<accession>A0ABQ5LWD5</accession>
<feature type="domain" description="FAD/NAD(P)-binding" evidence="1">
    <location>
        <begin position="8"/>
        <end position="157"/>
    </location>
</feature>
<dbReference type="InterPro" id="IPR023753">
    <property type="entry name" value="FAD/NAD-binding_dom"/>
</dbReference>
<dbReference type="Gene3D" id="3.50.50.60">
    <property type="entry name" value="FAD/NAD(P)-binding domain"/>
    <property type="match status" value="1"/>
</dbReference>
<reference evidence="2" key="1">
    <citation type="journal article" date="2023" name="Int. J. Syst. Evol. Microbiol.">
        <title>Sinisalibacter aestuarii sp. nov., isolated from estuarine sediment of the Arakawa River.</title>
        <authorList>
            <person name="Arafat S.T."/>
            <person name="Hirano S."/>
            <person name="Sato A."/>
            <person name="Takeuchi K."/>
            <person name="Yasuda T."/>
            <person name="Terahara T."/>
            <person name="Hamada M."/>
            <person name="Kobayashi T."/>
        </authorList>
    </citation>
    <scope>NUCLEOTIDE SEQUENCE</scope>
    <source>
        <strain evidence="2">B-399</strain>
    </source>
</reference>